<keyword evidence="2" id="KW-1185">Reference proteome</keyword>
<evidence type="ECO:0008006" key="3">
    <source>
        <dbReference type="Google" id="ProtNLM"/>
    </source>
</evidence>
<proteinExistence type="predicted"/>
<name>A0ABY4DXC2_9NEIS</name>
<evidence type="ECO:0000313" key="2">
    <source>
        <dbReference type="Proteomes" id="UP000832011"/>
    </source>
</evidence>
<gene>
    <name evidence="1" type="ORF">LVJ82_10460</name>
</gene>
<reference evidence="1 2" key="1">
    <citation type="journal article" date="2022" name="Res Sq">
        <title>Evolution of multicellular longitudinally dividing oral cavity symbionts (Neisseriaceae).</title>
        <authorList>
            <person name="Nyongesa S."/>
            <person name="Weber P."/>
            <person name="Bernet E."/>
            <person name="Pullido F."/>
            <person name="Nieckarz M."/>
            <person name="Delaby M."/>
            <person name="Nieves C."/>
            <person name="Viehboeck T."/>
            <person name="Krause N."/>
            <person name="Rivera-Millot A."/>
            <person name="Nakamura A."/>
            <person name="Vischer N."/>
            <person name="VanNieuwenhze M."/>
            <person name="Brun Y."/>
            <person name="Cava F."/>
            <person name="Bulgheresi S."/>
            <person name="Veyrier F."/>
        </authorList>
    </citation>
    <scope>NUCLEOTIDE SEQUENCE [LARGE SCALE GENOMIC DNA]</scope>
    <source>
        <strain evidence="1 2">SN4</strain>
    </source>
</reference>
<dbReference type="Proteomes" id="UP000832011">
    <property type="component" value="Chromosome"/>
</dbReference>
<dbReference type="RefSeq" id="WP_058356646.1">
    <property type="nucleotide sequence ID" value="NZ_CABKVG010000009.1"/>
</dbReference>
<accession>A0ABY4DXC2</accession>
<organism evidence="1 2">
    <name type="scientific">Vitreoscilla massiliensis</name>
    <dbReference type="NCBI Taxonomy" id="1689272"/>
    <lineage>
        <taxon>Bacteria</taxon>
        <taxon>Pseudomonadati</taxon>
        <taxon>Pseudomonadota</taxon>
        <taxon>Betaproteobacteria</taxon>
        <taxon>Neisseriales</taxon>
        <taxon>Neisseriaceae</taxon>
        <taxon>Vitreoscilla</taxon>
    </lineage>
</organism>
<sequence length="339" mass="38613">MDAYDYMDEAYEVGEKSVEGVRLIEQAIKVADAENDVEAGYEARDMLMDATYDLGMPKKQLLAFAWMIKQFEAEEIYIDEDDLMWKYKWVALSIIDFPEISKAQIDHLLDDMKQKYVGFQFSLKPYYKIRTMIAMSMGEPEEVTRLRAEWQAAKKDHMNDCIACETNDEVYFQFYHGDYQKAVDKAKALISGKQKCDEVPHLTNGVLALAFWQLGDAEAAAERFKKGYKLTKGKAEFLNANADFVQYLTASEQWQEAEKVAKAELKVLPESENKFRQFRLWAAVAVLLQAAQKHGVSIDVGMAAADVKQQAEQAAAAFDGRNGNRYYQQQLAAQLAPYA</sequence>
<protein>
    <recommendedName>
        <fullName evidence="3">Tetratricopeptide repeat protein</fullName>
    </recommendedName>
</protein>
<evidence type="ECO:0000313" key="1">
    <source>
        <dbReference type="EMBL" id="UOO87914.1"/>
    </source>
</evidence>
<dbReference type="EMBL" id="CP091511">
    <property type="protein sequence ID" value="UOO87914.1"/>
    <property type="molecule type" value="Genomic_DNA"/>
</dbReference>